<protein>
    <submittedName>
        <fullName evidence="8">Aminotransferase class I/II-fold pyridoxal phosphate-dependent enzyme</fullName>
    </submittedName>
</protein>
<keyword evidence="4" id="KW-0663">Pyridoxal phosphate</keyword>
<sequence>MDQNRTPIFDGLVDYNRQQLYSFHVPGHKDGLIFPEKAAELFKSILSIDATEVAHLDDLYHPEGMLGEAECLLADYYKTIKSYFLVGGSTLGNLTMVMATCAPGDVVFVQRDSHKSIFNALKMAGAHPIFIAPEIDAETGLSIGMDPESLARCLKRWPKAKALILTYPNYYGIAAHSVRRLIEQGQEHGLLILVDEAHGPHFKMGTPIPPSTLDMGADFVVHSAHKMLPAMTMGAYLHVNSSRVSYDKIASIREMLQSSSPSYPIMASLDLARYFMATLTREHLSQMLEQRDRFVEQLQSVHGLQVLQTDPKRFTVDPFKITLTLNTQETGFDVQEKLIASGLYPEMADPRHVLLVLGLTDQIHYDNAYFRIRQVVSACTPRVTEYSEKPPSFPASIELSDTYRNLSGMRVVEVDQYQAIGKICAEHVIPYPPGIPVIIQGECITARNIEMIRYWQRAGAAFQNESSNHEKIKIYQAGVS</sequence>
<comment type="cofactor">
    <cofactor evidence="1">
        <name>pyridoxal 5'-phosphate</name>
        <dbReference type="ChEBI" id="CHEBI:597326"/>
    </cofactor>
</comment>
<evidence type="ECO:0000313" key="9">
    <source>
        <dbReference type="Proteomes" id="UP001596267"/>
    </source>
</evidence>
<comment type="caution">
    <text evidence="8">The sequence shown here is derived from an EMBL/GenBank/DDBJ whole genome shotgun (WGS) entry which is preliminary data.</text>
</comment>
<gene>
    <name evidence="8" type="ORF">ACFP7A_12695</name>
</gene>
<evidence type="ECO:0000259" key="6">
    <source>
        <dbReference type="Pfam" id="PF01276"/>
    </source>
</evidence>
<organism evidence="8 9">
    <name type="scientific">Sporolactobacillus kofuensis</name>
    <dbReference type="NCBI Taxonomy" id="269672"/>
    <lineage>
        <taxon>Bacteria</taxon>
        <taxon>Bacillati</taxon>
        <taxon>Bacillota</taxon>
        <taxon>Bacilli</taxon>
        <taxon>Bacillales</taxon>
        <taxon>Sporolactobacillaceae</taxon>
        <taxon>Sporolactobacillus</taxon>
    </lineage>
</organism>
<feature type="domain" description="Orn/Lys/Arg decarboxylases family 1 pyridoxal-P attachment site" evidence="6">
    <location>
        <begin position="6"/>
        <end position="304"/>
    </location>
</feature>
<evidence type="ECO:0000256" key="3">
    <source>
        <dbReference type="ARBA" id="ARBA00022793"/>
    </source>
</evidence>
<evidence type="ECO:0000259" key="7">
    <source>
        <dbReference type="Pfam" id="PF03711"/>
    </source>
</evidence>
<dbReference type="InterPro" id="IPR015421">
    <property type="entry name" value="PyrdxlP-dep_Trfase_major"/>
</dbReference>
<dbReference type="Proteomes" id="UP001596267">
    <property type="component" value="Unassembled WGS sequence"/>
</dbReference>
<dbReference type="InterPro" id="IPR008286">
    <property type="entry name" value="Prn/Lys/Arg_de-COase_C"/>
</dbReference>
<keyword evidence="8" id="KW-0808">Transferase</keyword>
<proteinExistence type="inferred from homology"/>
<dbReference type="InterPro" id="IPR000310">
    <property type="entry name" value="Orn/Lys/Arg_deCO2ase_major_dom"/>
</dbReference>
<name>A0ABW1WFV5_9BACL</name>
<dbReference type="EMBL" id="JBHSTQ010000015">
    <property type="protein sequence ID" value="MFC6387457.1"/>
    <property type="molecule type" value="Genomic_DNA"/>
</dbReference>
<dbReference type="SUPFAM" id="SSF53383">
    <property type="entry name" value="PLP-dependent transferases"/>
    <property type="match status" value="1"/>
</dbReference>
<evidence type="ECO:0000256" key="4">
    <source>
        <dbReference type="ARBA" id="ARBA00022898"/>
    </source>
</evidence>
<dbReference type="Gene3D" id="3.40.640.10">
    <property type="entry name" value="Type I PLP-dependent aspartate aminotransferase-like (Major domain)"/>
    <property type="match status" value="1"/>
</dbReference>
<evidence type="ECO:0000256" key="2">
    <source>
        <dbReference type="ARBA" id="ARBA00010671"/>
    </source>
</evidence>
<feature type="domain" description="Orn/Lys/Arg decarboxylase C-terminal" evidence="7">
    <location>
        <begin position="397"/>
        <end position="458"/>
    </location>
</feature>
<comment type="similarity">
    <text evidence="2">Belongs to the Orn/Lys/Arg decarboxylase class-I family.</text>
</comment>
<dbReference type="InterPro" id="IPR015424">
    <property type="entry name" value="PyrdxlP-dep_Trfase"/>
</dbReference>
<dbReference type="InterPro" id="IPR052357">
    <property type="entry name" value="Orn_Lys_Arg_decarboxylase-I"/>
</dbReference>
<dbReference type="PANTHER" id="PTHR43277">
    <property type="entry name" value="ARGININE DECARBOXYLASE"/>
    <property type="match status" value="1"/>
</dbReference>
<keyword evidence="5" id="KW-0456">Lyase</keyword>
<keyword evidence="8" id="KW-0032">Aminotransferase</keyword>
<dbReference type="Pfam" id="PF03711">
    <property type="entry name" value="OKR_DC_1_C"/>
    <property type="match status" value="1"/>
</dbReference>
<dbReference type="InterPro" id="IPR036633">
    <property type="entry name" value="Prn/Lys/Arg_de-COase_C_sf"/>
</dbReference>
<accession>A0ABW1WFV5</accession>
<dbReference type="Pfam" id="PF01276">
    <property type="entry name" value="OKR_DC_1"/>
    <property type="match status" value="1"/>
</dbReference>
<dbReference type="RefSeq" id="WP_253077207.1">
    <property type="nucleotide sequence ID" value="NZ_JAMXWN010000017.1"/>
</dbReference>
<evidence type="ECO:0000313" key="8">
    <source>
        <dbReference type="EMBL" id="MFC6387457.1"/>
    </source>
</evidence>
<reference evidence="9" key="1">
    <citation type="journal article" date="2019" name="Int. J. Syst. Evol. Microbiol.">
        <title>The Global Catalogue of Microorganisms (GCM) 10K type strain sequencing project: providing services to taxonomists for standard genome sequencing and annotation.</title>
        <authorList>
            <consortium name="The Broad Institute Genomics Platform"/>
            <consortium name="The Broad Institute Genome Sequencing Center for Infectious Disease"/>
            <person name="Wu L."/>
            <person name="Ma J."/>
        </authorList>
    </citation>
    <scope>NUCLEOTIDE SEQUENCE [LARGE SCALE GENOMIC DNA]</scope>
    <source>
        <strain evidence="9">CCUG 42001</strain>
    </source>
</reference>
<evidence type="ECO:0000256" key="5">
    <source>
        <dbReference type="ARBA" id="ARBA00023239"/>
    </source>
</evidence>
<dbReference type="GO" id="GO:0008483">
    <property type="term" value="F:transaminase activity"/>
    <property type="evidence" value="ECO:0007669"/>
    <property type="project" value="UniProtKB-KW"/>
</dbReference>
<dbReference type="SUPFAM" id="SSF55904">
    <property type="entry name" value="Ornithine decarboxylase C-terminal domain"/>
    <property type="match status" value="1"/>
</dbReference>
<evidence type="ECO:0000256" key="1">
    <source>
        <dbReference type="ARBA" id="ARBA00001933"/>
    </source>
</evidence>
<dbReference type="PANTHER" id="PTHR43277:SF3">
    <property type="entry name" value="DECARBOXYLASE, PUTATIVE-RELATED"/>
    <property type="match status" value="1"/>
</dbReference>
<dbReference type="Gene3D" id="3.90.105.10">
    <property type="entry name" value="Molybdopterin biosynthesis moea protein, domain 2"/>
    <property type="match status" value="1"/>
</dbReference>
<keyword evidence="9" id="KW-1185">Reference proteome</keyword>
<keyword evidence="3" id="KW-0210">Decarboxylase</keyword>